<keyword evidence="2" id="KW-0819">tRNA processing</keyword>
<feature type="domain" description="tRNA (32-2'-O)-methyltransferase regulator THADA-like TPR repeats region" evidence="5">
    <location>
        <begin position="199"/>
        <end position="461"/>
    </location>
</feature>
<dbReference type="InterPro" id="IPR016024">
    <property type="entry name" value="ARM-type_fold"/>
</dbReference>
<feature type="domain" description="tRNA (32-2'-O)-methyltransferase regulator THADA-like C-terminal TPR repeats region" evidence="6">
    <location>
        <begin position="798"/>
        <end position="943"/>
    </location>
</feature>
<evidence type="ECO:0000259" key="5">
    <source>
        <dbReference type="Pfam" id="PF25150"/>
    </source>
</evidence>
<comment type="similarity">
    <text evidence="1">Belongs to the THADA family.</text>
</comment>
<organism evidence="7 8">
    <name type="scientific">Ogataea philodendri</name>
    <dbReference type="NCBI Taxonomy" id="1378263"/>
    <lineage>
        <taxon>Eukaryota</taxon>
        <taxon>Fungi</taxon>
        <taxon>Dikarya</taxon>
        <taxon>Ascomycota</taxon>
        <taxon>Saccharomycotina</taxon>
        <taxon>Pichiomycetes</taxon>
        <taxon>Pichiales</taxon>
        <taxon>Pichiaceae</taxon>
        <taxon>Ogataea</taxon>
    </lineage>
</organism>
<gene>
    <name evidence="7" type="ORF">OGAPHI_001955</name>
</gene>
<evidence type="ECO:0000256" key="1">
    <source>
        <dbReference type="ARBA" id="ARBA00010409"/>
    </source>
</evidence>
<dbReference type="Pfam" id="PF10350">
    <property type="entry name" value="DUF2428"/>
    <property type="match status" value="1"/>
</dbReference>
<dbReference type="InterPro" id="IPR056842">
    <property type="entry name" value="THADA-like_TPR_C"/>
</dbReference>
<evidence type="ECO:0008006" key="9">
    <source>
        <dbReference type="Google" id="ProtNLM"/>
    </source>
</evidence>
<dbReference type="GO" id="GO:0005829">
    <property type="term" value="C:cytosol"/>
    <property type="evidence" value="ECO:0007669"/>
    <property type="project" value="TreeGrafter"/>
</dbReference>
<keyword evidence="8" id="KW-1185">Reference proteome</keyword>
<evidence type="ECO:0000256" key="2">
    <source>
        <dbReference type="ARBA" id="ARBA00022694"/>
    </source>
</evidence>
<accession>A0A9P8PAJ3</accession>
<dbReference type="PANTHER" id="PTHR14387:SF0">
    <property type="entry name" value="DUF2428 DOMAIN-CONTAINING PROTEIN"/>
    <property type="match status" value="1"/>
</dbReference>
<proteinExistence type="inferred from homology"/>
<dbReference type="Gene3D" id="1.25.10.10">
    <property type="entry name" value="Leucine-rich Repeat Variant"/>
    <property type="match status" value="1"/>
</dbReference>
<name>A0A9P8PAJ3_9ASCO</name>
<dbReference type="PANTHER" id="PTHR14387">
    <property type="entry name" value="THADA/DEATH RECEPTOR INTERACTING PROTEIN"/>
    <property type="match status" value="1"/>
</dbReference>
<dbReference type="EMBL" id="JAEUBE010000158">
    <property type="protein sequence ID" value="KAH3668201.1"/>
    <property type="molecule type" value="Genomic_DNA"/>
</dbReference>
<evidence type="ECO:0000256" key="3">
    <source>
        <dbReference type="SAM" id="MobiDB-lite"/>
    </source>
</evidence>
<reference evidence="7" key="2">
    <citation type="submission" date="2021-01" db="EMBL/GenBank/DDBJ databases">
        <authorList>
            <person name="Schikora-Tamarit M.A."/>
        </authorList>
    </citation>
    <scope>NUCLEOTIDE SEQUENCE</scope>
    <source>
        <strain evidence="7">CBS6075</strain>
    </source>
</reference>
<dbReference type="GO" id="GO:0030488">
    <property type="term" value="P:tRNA methylation"/>
    <property type="evidence" value="ECO:0007669"/>
    <property type="project" value="TreeGrafter"/>
</dbReference>
<dbReference type="Proteomes" id="UP000769157">
    <property type="component" value="Unassembled WGS sequence"/>
</dbReference>
<evidence type="ECO:0000313" key="8">
    <source>
        <dbReference type="Proteomes" id="UP000769157"/>
    </source>
</evidence>
<dbReference type="InterPro" id="IPR051954">
    <property type="entry name" value="tRNA_methyltransferase_THADA"/>
</dbReference>
<dbReference type="InterPro" id="IPR011989">
    <property type="entry name" value="ARM-like"/>
</dbReference>
<dbReference type="InterPro" id="IPR019442">
    <property type="entry name" value="THADA/TRM732_DUF2428"/>
</dbReference>
<dbReference type="InterPro" id="IPR056843">
    <property type="entry name" value="THADA-like_TPR"/>
</dbReference>
<reference evidence="7" key="1">
    <citation type="journal article" date="2021" name="Open Biol.">
        <title>Shared evolutionary footprints suggest mitochondrial oxidative damage underlies multiple complex I losses in fungi.</title>
        <authorList>
            <person name="Schikora-Tamarit M.A."/>
            <person name="Marcet-Houben M."/>
            <person name="Nosek J."/>
            <person name="Gabaldon T."/>
        </authorList>
    </citation>
    <scope>NUCLEOTIDE SEQUENCE</scope>
    <source>
        <strain evidence="7">CBS6075</strain>
    </source>
</reference>
<comment type="caution">
    <text evidence="7">The sequence shown here is derived from an EMBL/GenBank/DDBJ whole genome shotgun (WGS) entry which is preliminary data.</text>
</comment>
<feature type="domain" description="DUF2428" evidence="4">
    <location>
        <begin position="572"/>
        <end position="796"/>
    </location>
</feature>
<feature type="region of interest" description="Disordered" evidence="3">
    <location>
        <begin position="1422"/>
        <end position="1441"/>
    </location>
</feature>
<evidence type="ECO:0000313" key="7">
    <source>
        <dbReference type="EMBL" id="KAH3668201.1"/>
    </source>
</evidence>
<dbReference type="OrthoDB" id="73997at2759"/>
<sequence>MQLEGVKASLLQLKDSSEETSTKLKNDFSLICDQMESDRLLACDTLSIWIARSQKLVVEAHSVPESVKYDIIALVTNKSDFLLHFIIDFWNESGAPLGKALRDLFSRLISFFRLCPTKSQIFKAYIDRCLQLPYFSRVLYFMLDHLAKDKEWSIYVIENRPTFVHDALQFIWSNALASCIGKTVCLILKNMLDDDIDSWLLLWERPVISNLENLKLQKHTETYLLPNILRISNKATKVFLEHTRLNTNIFLGCLRIAKDLAIITDPTTLLPYKEFETLLLQENDQLRLTTLSLILSSPKGAMPIEKITYNLILDVADHLFAQTDLETRTESLSLLNQFILRIRDSTYALDRDAKSLSKKNHAKFEAEINDKFDQVEHALAFLQNLITKILFHLRPGSSYHCKSFSNALLGSLVKSGLDRRVDSKYFDKFRHIDFPFTIELYDATLCRILIDSLSDDYDDIRSHAAQFLEMRPVDIGTLVDLEVAQARSLVFLSDMKDKSVDSAGKFFQFLVRHERSQDQNVAPTLDLLISKLKHDIGVAHNLGEACFKANVHGYFAALKHIFSIYHGDLQQYVAELIECCSEIWEITKDVLKNDSPEGNLPEEVEEYRVDLEAQYGKASQVVYNYCWRALKESSNLLEVLILKYSIEQDVLSVIGEQLMEQLATVRHKGAFTSVFPTFVACCKKYKKTDMWLQQTLSLVETGTSSITRRSAGIPFLITAMLRSNPNFIASTMDKLVEIAQLPIDPEAATSINIPQVNAINSVKAIIVDSSLSKDSADYVGQALQLSLDRFGSSIWAVRNCGVMLFAALQNKLFGTKKIKSGHLSTISARLFFSRFKTIRGVLLNSLTTSIKNGFTSENVEKMYPVLTTLTRLEATPEYSGLEEFKPLVLTCLGNQSWKLREMASRALPALIPSDSVFTECSALLNRSGHLNAIHGHILAVQELIRRLAVQNEWTSIPKEYKSLMAEHLRAMLVKNNYAIQLTYFRLLQFAEFECDQESASILGNWFLSHCSLKTLDGSQQLSLAACVCLLLNHYDQSENWESFLDLLEIALGSLYEVRLAAINVCRISLPAEIKIKVIELLWKLCLEEKWNYVKSAALSSLRDLLSTSQYEGSHMLKPLLSLMNENEGSDIEMSVVESLGPLVAKNLQPSIFNSWYNVVVRLGADSSEFPYRKAALGALIGFNGVSEEGTDQKTQVLIKLFDFLSDDDEELRLSSAHHLSKFLKLETTMVPVEVEKQMIAYFISTKTIAATDNNLFYLATNGKFDDLFFTNSLLFAPEKDNFYKSPIRRAFQSQELILGLRPDVTKLRTQVITNCESISKLLKSDGCFGSLSEPSIFEFVYATLIHAKTLVTFEQIIELPNFAADTHPLKVLVLDSGFNDVQRSRHDQRGRGTKNGSNEVLTPGSRRVVLQVENVLFSKGRTTEQSKGARGISSSSPSPSFVQSQSLVLQDLDKTSTLESLGVCLSLDLQDIQWQQHNFTNTDQRTSSSRKKGLTGLGAESVLVSGSKVGSQELIGEWLTSVLVHSLQDLVTSSVSKTREQAEKSLAHWFGCIFSENDLIEHFQAVDLGLITHESLGNGINRVENTDFTNSSRGRSKHSSGGRLFFISDRRHGGLTEVR</sequence>
<dbReference type="SUPFAM" id="SSF48371">
    <property type="entry name" value="ARM repeat"/>
    <property type="match status" value="2"/>
</dbReference>
<dbReference type="Pfam" id="PF25151">
    <property type="entry name" value="TPR_Trm732_C"/>
    <property type="match status" value="1"/>
</dbReference>
<dbReference type="RefSeq" id="XP_046062615.1">
    <property type="nucleotide sequence ID" value="XM_046202772.1"/>
</dbReference>
<dbReference type="GeneID" id="70233922"/>
<protein>
    <recommendedName>
        <fullName evidence="9">DUF2428 domain-containing protein</fullName>
    </recommendedName>
</protein>
<dbReference type="Pfam" id="PF25150">
    <property type="entry name" value="TPR_Trm732"/>
    <property type="match status" value="1"/>
</dbReference>
<evidence type="ECO:0000259" key="6">
    <source>
        <dbReference type="Pfam" id="PF25151"/>
    </source>
</evidence>
<evidence type="ECO:0000259" key="4">
    <source>
        <dbReference type="Pfam" id="PF10350"/>
    </source>
</evidence>
<feature type="region of interest" description="Disordered" evidence="3">
    <location>
        <begin position="1383"/>
        <end position="1403"/>
    </location>
</feature>